<dbReference type="AlphaFoldDB" id="A0A4S5ERT5"/>
<comment type="caution">
    <text evidence="1">The sequence shown here is derived from an EMBL/GenBank/DDBJ whole genome shotgun (WGS) entry which is preliminary data.</text>
</comment>
<evidence type="ECO:0000313" key="1">
    <source>
        <dbReference type="EMBL" id="THJ74740.1"/>
    </source>
</evidence>
<dbReference type="InterPro" id="IPR009003">
    <property type="entry name" value="Peptidase_S1_PA"/>
</dbReference>
<name>A0A4S5ERT5_9ACTN</name>
<sequence length="444" mass="47369">MRAGRVDTRELRRLVVRVDAADGQTLGTGFFVAPGLVLTCAHVVADRSELRLLPADRALSREALPAAVVARSAAPADGAALWPFPDLAIVRLAAELDHPCALLADNDPAGGELQFQSWGYPWREQGRTPPGSPASFHFEGVEGDGFLTLKAGQAVPGLSGAPLVCPGRRAVVGVMTATRDAFNALGGYACPAGALWDAFGDGLPAELAALGEQIRRSNRAAVLRTRARWHRVVPVPGAADCVDRPWAQFERQPATPPSDLLHPGYGVVPYLFRDEPVAAAVRWCEDTDGPGAAFAVDRVTGAGGSGKTRFAIELCQRMAAAGWIAGWRRPGGDTQVAEIGLPRLVVVDYAEAEEPEDLRRVLDELRRNASDLAPVRVLLLGRSGADGSGDPLPAVRAEAGAPLRPTLDRSQRDDTVTAHLAIAQRNELFTAAMDHFRAAWWPVR</sequence>
<dbReference type="Pfam" id="PF13365">
    <property type="entry name" value="Trypsin_2"/>
    <property type="match status" value="1"/>
</dbReference>
<accession>A0A4S5ERT5</accession>
<protein>
    <submittedName>
        <fullName evidence="1">Trypsin-like peptidase domain-containing protein</fullName>
    </submittedName>
</protein>
<dbReference type="RefSeq" id="WP_136447875.1">
    <property type="nucleotide sequence ID" value="NZ_SSXH01000185.1"/>
</dbReference>
<dbReference type="Gene3D" id="2.40.10.120">
    <property type="match status" value="1"/>
</dbReference>
<proteinExistence type="predicted"/>
<organism evidence="1 2">
    <name type="scientific">Candidatus Frankia alpina</name>
    <dbReference type="NCBI Taxonomy" id="2699483"/>
    <lineage>
        <taxon>Bacteria</taxon>
        <taxon>Bacillati</taxon>
        <taxon>Actinomycetota</taxon>
        <taxon>Actinomycetes</taxon>
        <taxon>Frankiales</taxon>
        <taxon>Frankiaceae</taxon>
        <taxon>Frankia</taxon>
    </lineage>
</organism>
<dbReference type="EMBL" id="SSXH01000185">
    <property type="protein sequence ID" value="THJ74740.1"/>
    <property type="molecule type" value="Genomic_DNA"/>
</dbReference>
<reference evidence="1 2" key="1">
    <citation type="submission" date="2019-04" db="EMBL/GenBank/DDBJ databases">
        <title>Draft genome sequences for three unisolated Alnus-infective Frankia Sp+ strains, AgTrS, AiOr and AvVan, the first sequenced Frankia strains able to sporulate in-planta.</title>
        <authorList>
            <person name="Bethencourt L."/>
            <person name="Vautrin F."/>
            <person name="Taib N."/>
            <person name="Dubost A."/>
            <person name="Castro-Garcia L."/>
            <person name="Imbaud O."/>
            <person name="Abrouk D."/>
            <person name="Fournier P."/>
            <person name="Briolay J."/>
            <person name="Nguyen A."/>
            <person name="Normand P."/>
            <person name="Fernandez M.P."/>
            <person name="Brochier-Armanet C."/>
            <person name="Herrera-Belaroussi A."/>
        </authorList>
    </citation>
    <scope>NUCLEOTIDE SEQUENCE [LARGE SCALE GENOMIC DNA]</scope>
    <source>
        <strain evidence="1 2">AvVan</strain>
    </source>
</reference>
<keyword evidence="2" id="KW-1185">Reference proteome</keyword>
<dbReference type="SUPFAM" id="SSF50494">
    <property type="entry name" value="Trypsin-like serine proteases"/>
    <property type="match status" value="1"/>
</dbReference>
<dbReference type="Proteomes" id="UP000305282">
    <property type="component" value="Unassembled WGS sequence"/>
</dbReference>
<dbReference type="OrthoDB" id="3630272at2"/>
<evidence type="ECO:0000313" key="2">
    <source>
        <dbReference type="Proteomes" id="UP000305282"/>
    </source>
</evidence>
<gene>
    <name evidence="1" type="ORF">E7Y31_09665</name>
</gene>